<dbReference type="InterPro" id="IPR025158">
    <property type="entry name" value="Mg_chelat-rel_C"/>
</dbReference>
<evidence type="ECO:0000259" key="2">
    <source>
        <dbReference type="SMART" id="SM00382"/>
    </source>
</evidence>
<dbReference type="RefSeq" id="WP_311421114.1">
    <property type="nucleotide sequence ID" value="NZ_JAVREH010000001.1"/>
</dbReference>
<dbReference type="InterPro" id="IPR004482">
    <property type="entry name" value="Mg_chelat-rel"/>
</dbReference>
<dbReference type="Proteomes" id="UP001183176">
    <property type="component" value="Unassembled WGS sequence"/>
</dbReference>
<proteinExistence type="inferred from homology"/>
<feature type="domain" description="AAA+ ATPase" evidence="2">
    <location>
        <begin position="211"/>
        <end position="393"/>
    </location>
</feature>
<evidence type="ECO:0000256" key="1">
    <source>
        <dbReference type="ARBA" id="ARBA00006354"/>
    </source>
</evidence>
<reference evidence="4" key="1">
    <citation type="submission" date="2023-07" db="EMBL/GenBank/DDBJ databases">
        <title>30 novel species of actinomycetes from the DSMZ collection.</title>
        <authorList>
            <person name="Nouioui I."/>
        </authorList>
    </citation>
    <scope>NUCLEOTIDE SEQUENCE [LARGE SCALE GENOMIC DNA]</scope>
    <source>
        <strain evidence="4">DSM 44399</strain>
    </source>
</reference>
<dbReference type="SUPFAM" id="SSF54211">
    <property type="entry name" value="Ribosomal protein S5 domain 2-like"/>
    <property type="match status" value="1"/>
</dbReference>
<gene>
    <name evidence="3" type="ORF">RM423_00955</name>
</gene>
<dbReference type="InterPro" id="IPR027417">
    <property type="entry name" value="P-loop_NTPase"/>
</dbReference>
<dbReference type="Gene3D" id="3.30.230.10">
    <property type="match status" value="1"/>
</dbReference>
<dbReference type="PANTHER" id="PTHR32039:SF7">
    <property type="entry name" value="COMPETENCE PROTEIN COMM"/>
    <property type="match status" value="1"/>
</dbReference>
<dbReference type="Gene3D" id="3.40.50.300">
    <property type="entry name" value="P-loop containing nucleotide triphosphate hydrolases"/>
    <property type="match status" value="1"/>
</dbReference>
<dbReference type="InterPro" id="IPR014721">
    <property type="entry name" value="Ribsml_uS5_D2-typ_fold_subgr"/>
</dbReference>
<protein>
    <submittedName>
        <fullName evidence="3">YifB family Mg chelatase-like AAA ATPase</fullName>
    </submittedName>
</protein>
<name>A0ABU2J5E7_9ACTN</name>
<dbReference type="PANTHER" id="PTHR32039">
    <property type="entry name" value="MAGNESIUM-CHELATASE SUBUNIT CHLI"/>
    <property type="match status" value="1"/>
</dbReference>
<dbReference type="InterPro" id="IPR003593">
    <property type="entry name" value="AAA+_ATPase"/>
</dbReference>
<dbReference type="NCBIfam" id="TIGR00368">
    <property type="entry name" value="YifB family Mg chelatase-like AAA ATPase"/>
    <property type="match status" value="1"/>
</dbReference>
<evidence type="ECO:0000313" key="3">
    <source>
        <dbReference type="EMBL" id="MDT0259956.1"/>
    </source>
</evidence>
<evidence type="ECO:0000313" key="4">
    <source>
        <dbReference type="Proteomes" id="UP001183176"/>
    </source>
</evidence>
<keyword evidence="4" id="KW-1185">Reference proteome</keyword>
<dbReference type="InterPro" id="IPR020568">
    <property type="entry name" value="Ribosomal_Su5_D2-typ_SF"/>
</dbReference>
<dbReference type="InterPro" id="IPR000523">
    <property type="entry name" value="Mg_chelatse_chII-like_cat_dom"/>
</dbReference>
<accession>A0ABU2J5E7</accession>
<sequence length="510" mass="53290">MGLARTLSIALSGVSGRLVEVEADLSAGLPGLTFTGLPDVSVMESRDRIRAAVLNSGYNWPNKRITVALLPADLRKNGSMFDLALAVAVLAAAGEVPAATLSEVVWLGELGLDGRLRPTRGVLPAALAAHELGVPTIVVSMGNAEEAALVSGLTVLAAHSLAEVIAALRADGPPLRVAHCPDRPDIDELPDLADVVGQPIARRALEIAAAGAHHLLLQGAPGAGKTMLAERLPSILPPLEPHEALEVTAIHSVAGVLPTGTGLLRRPPLQSPHHTSSMAALVGGGSGLGRPGAASLAHRGVLVLDEAAEFKPTVLDSLRQPLESGTIVLHRTGGAVEYPARFQLVLATNPCPCGAPKDSDCNCRPDARRRYQRRLSGPLLDRIDLRIPVDPVSHADLMGDQAQPESSAVVAERVAAARAAARRRWASCGWSTNAEVPGPVLRSRAWRPPRAALARLDEEVELGRLSARGCDRVLKLAWTLSDLAGTSSPGLAEVSEAVWLRTGRASGLVS</sequence>
<dbReference type="InterPro" id="IPR045006">
    <property type="entry name" value="CHLI-like"/>
</dbReference>
<dbReference type="EMBL" id="JAVREH010000001">
    <property type="protein sequence ID" value="MDT0259956.1"/>
    <property type="molecule type" value="Genomic_DNA"/>
</dbReference>
<dbReference type="Pfam" id="PF13541">
    <property type="entry name" value="ChlI"/>
    <property type="match status" value="1"/>
</dbReference>
<comment type="caution">
    <text evidence="3">The sequence shown here is derived from an EMBL/GenBank/DDBJ whole genome shotgun (WGS) entry which is preliminary data.</text>
</comment>
<dbReference type="SUPFAM" id="SSF52540">
    <property type="entry name" value="P-loop containing nucleoside triphosphate hydrolases"/>
    <property type="match status" value="1"/>
</dbReference>
<dbReference type="SMART" id="SM00382">
    <property type="entry name" value="AAA"/>
    <property type="match status" value="1"/>
</dbReference>
<comment type="similarity">
    <text evidence="1">Belongs to the Mg-chelatase subunits D/I family. ComM subfamily.</text>
</comment>
<dbReference type="Pfam" id="PF01078">
    <property type="entry name" value="Mg_chelatase"/>
    <property type="match status" value="1"/>
</dbReference>
<organism evidence="3 4">
    <name type="scientific">Jatrophihabitans lederbergiae</name>
    <dbReference type="NCBI Taxonomy" id="3075547"/>
    <lineage>
        <taxon>Bacteria</taxon>
        <taxon>Bacillati</taxon>
        <taxon>Actinomycetota</taxon>
        <taxon>Actinomycetes</taxon>
        <taxon>Jatrophihabitantales</taxon>
        <taxon>Jatrophihabitantaceae</taxon>
        <taxon>Jatrophihabitans</taxon>
    </lineage>
</organism>
<dbReference type="Pfam" id="PF13335">
    <property type="entry name" value="Mg_chelatase_C"/>
    <property type="match status" value="1"/>
</dbReference>